<dbReference type="GO" id="GO:0006281">
    <property type="term" value="P:DNA repair"/>
    <property type="evidence" value="ECO:0007669"/>
    <property type="project" value="UniProtKB-KW"/>
</dbReference>
<dbReference type="AlphaFoldDB" id="A0A9W8E9T7"/>
<feature type="binding site" evidence="2">
    <location>
        <position position="362"/>
    </location>
    <ligand>
        <name>substrate</name>
    </ligand>
</feature>
<feature type="active site" description="Proton donor/acceptor" evidence="1">
    <location>
        <position position="360"/>
    </location>
</feature>
<evidence type="ECO:0008006" key="7">
    <source>
        <dbReference type="Google" id="ProtNLM"/>
    </source>
</evidence>
<organism evidence="5 6">
    <name type="scientific">Dimargaris verticillata</name>
    <dbReference type="NCBI Taxonomy" id="2761393"/>
    <lineage>
        <taxon>Eukaryota</taxon>
        <taxon>Fungi</taxon>
        <taxon>Fungi incertae sedis</taxon>
        <taxon>Zoopagomycota</taxon>
        <taxon>Kickxellomycotina</taxon>
        <taxon>Dimargaritomycetes</taxon>
        <taxon>Dimargaritales</taxon>
        <taxon>Dimargaritaceae</taxon>
        <taxon>Dimargaris</taxon>
    </lineage>
</organism>
<keyword evidence="6" id="KW-1185">Reference proteome</keyword>
<proteinExistence type="predicted"/>
<dbReference type="Gene3D" id="3.30.870.10">
    <property type="entry name" value="Endonuclease Chain A"/>
    <property type="match status" value="1"/>
</dbReference>
<dbReference type="SUPFAM" id="SSF56024">
    <property type="entry name" value="Phospholipase D/nuclease"/>
    <property type="match status" value="2"/>
</dbReference>
<dbReference type="OrthoDB" id="47785at2759"/>
<dbReference type="InterPro" id="IPR010347">
    <property type="entry name" value="Tdp1"/>
</dbReference>
<feature type="active site" description="Nucleophile" evidence="1">
    <location>
        <position position="162"/>
    </location>
</feature>
<dbReference type="Pfam" id="PF06087">
    <property type="entry name" value="Tyr-DNA_phospho"/>
    <property type="match status" value="2"/>
</dbReference>
<dbReference type="PANTHER" id="PTHR12415">
    <property type="entry name" value="TYROSYL-DNA PHOSPHODIESTERASE 1"/>
    <property type="match status" value="1"/>
</dbReference>
<dbReference type="GO" id="GO:0017005">
    <property type="term" value="F:3'-tyrosyl-DNA phosphodiesterase activity"/>
    <property type="evidence" value="ECO:0007669"/>
    <property type="project" value="TreeGrafter"/>
</dbReference>
<feature type="site" description="Interaction with DNA" evidence="3">
    <location>
        <position position="391"/>
    </location>
</feature>
<evidence type="ECO:0000256" key="2">
    <source>
        <dbReference type="PIRSR" id="PIRSR610347-2"/>
    </source>
</evidence>
<dbReference type="GO" id="GO:0004527">
    <property type="term" value="F:exonuclease activity"/>
    <property type="evidence" value="ECO:0007669"/>
    <property type="project" value="UniProtKB-KW"/>
</dbReference>
<dbReference type="GO" id="GO:0005634">
    <property type="term" value="C:nucleus"/>
    <property type="evidence" value="ECO:0007669"/>
    <property type="project" value="UniProtKB-SubCell"/>
</dbReference>
<sequence length="476" mass="52500">MATPPPHSDEVIEIASSPEPESPTGLSPLNSNSTPPLSVLGKRSQTHQSPSAGPPPSKRRPPPGAMRYPHGVTCMNYIAGEDPTNTLRFSDLVGPTTLQKAVLTSFVVDRQWLKAQLPAGISLCLVEHWNPSQGECQGVARVDAHTILVHPPMPHTNFGCFHAKLMLLYYPGFLRVVVNSANLIPLDWDVMDNVIFCQDFPTIGASPASVQPPPAHVPEFGQTLHRFLEHCAVPTQVRSSLQQYNFSAARTQMAHIIAQHYPPPSSGSNADATRDLSQPRFNIEFQRGRVPYDPGYRVNHDFQLLEYFSAVYPSLETVKDSLYGPNGATSLFLNEKMYSSLEYKPCFKDCISRRPGRLMHSKVITARSTAATADGADPAYAWFYIGSHNLSPSAWGTVIQPRRAQGRPLGADGQPLPQLHIRNYELGVIQFTDHVPSDTALHLAQNAHWQPPFLSPAPAYMTTDEPWMAEKHLPAT</sequence>
<reference evidence="5" key="1">
    <citation type="submission" date="2022-07" db="EMBL/GenBank/DDBJ databases">
        <title>Phylogenomic reconstructions and comparative analyses of Kickxellomycotina fungi.</title>
        <authorList>
            <person name="Reynolds N.K."/>
            <person name="Stajich J.E."/>
            <person name="Barry K."/>
            <person name="Grigoriev I.V."/>
            <person name="Crous P."/>
            <person name="Smith M.E."/>
        </authorList>
    </citation>
    <scope>NUCLEOTIDE SEQUENCE</scope>
    <source>
        <strain evidence="5">RSA 567</strain>
    </source>
</reference>
<evidence type="ECO:0000313" key="5">
    <source>
        <dbReference type="EMBL" id="KAJ1979977.1"/>
    </source>
</evidence>
<dbReference type="GO" id="GO:0003697">
    <property type="term" value="F:single-stranded DNA binding"/>
    <property type="evidence" value="ECO:0007669"/>
    <property type="project" value="TreeGrafter"/>
</dbReference>
<name>A0A9W8E9T7_9FUNG</name>
<dbReference type="EMBL" id="JANBQB010000190">
    <property type="protein sequence ID" value="KAJ1979977.1"/>
    <property type="molecule type" value="Genomic_DNA"/>
</dbReference>
<comment type="caution">
    <text evidence="5">The sequence shown here is derived from an EMBL/GenBank/DDBJ whole genome shotgun (WGS) entry which is preliminary data.</text>
</comment>
<evidence type="ECO:0000256" key="4">
    <source>
        <dbReference type="SAM" id="MobiDB-lite"/>
    </source>
</evidence>
<dbReference type="PANTHER" id="PTHR12415:SF3">
    <property type="entry name" value="OS04G0403400 PROTEIN"/>
    <property type="match status" value="1"/>
</dbReference>
<evidence type="ECO:0000256" key="1">
    <source>
        <dbReference type="PIRSR" id="PIRSR610347-1"/>
    </source>
</evidence>
<feature type="compositionally biased region" description="Low complexity" evidence="4">
    <location>
        <begin position="26"/>
        <end position="40"/>
    </location>
</feature>
<feature type="region of interest" description="Disordered" evidence="4">
    <location>
        <begin position="1"/>
        <end position="66"/>
    </location>
</feature>
<accession>A0A9W8E9T7</accession>
<gene>
    <name evidence="5" type="ORF">H4R34_002623</name>
</gene>
<dbReference type="Proteomes" id="UP001151582">
    <property type="component" value="Unassembled WGS sequence"/>
</dbReference>
<feature type="binding site" evidence="2">
    <location>
        <position position="164"/>
    </location>
    <ligand>
        <name>substrate</name>
    </ligand>
</feature>
<evidence type="ECO:0000313" key="6">
    <source>
        <dbReference type="Proteomes" id="UP001151582"/>
    </source>
</evidence>
<evidence type="ECO:0000256" key="3">
    <source>
        <dbReference type="PIRSR" id="PIRSR610347-3"/>
    </source>
</evidence>
<protein>
    <recommendedName>
        <fullName evidence="7">Tyrosyl-DNA phosphodiesterase I</fullName>
    </recommendedName>
</protein>
<dbReference type="CDD" id="cd09122">
    <property type="entry name" value="PLDc_Tdp1_1"/>
    <property type="match status" value="1"/>
</dbReference>
<dbReference type="GO" id="GO:0003690">
    <property type="term" value="F:double-stranded DNA binding"/>
    <property type="evidence" value="ECO:0007669"/>
    <property type="project" value="TreeGrafter"/>
</dbReference>